<dbReference type="RefSeq" id="WP_208632605.1">
    <property type="nucleotide sequence ID" value="NZ_CP059319.1"/>
</dbReference>
<dbReference type="InterPro" id="IPR008040">
    <property type="entry name" value="Hydant_A_N"/>
</dbReference>
<evidence type="ECO:0000259" key="3">
    <source>
        <dbReference type="Pfam" id="PF19278"/>
    </source>
</evidence>
<organism evidence="4 5">
    <name type="scientific">Rhizorhabdus wittichii</name>
    <dbReference type="NCBI Taxonomy" id="160791"/>
    <lineage>
        <taxon>Bacteria</taxon>
        <taxon>Pseudomonadati</taxon>
        <taxon>Pseudomonadota</taxon>
        <taxon>Alphaproteobacteria</taxon>
        <taxon>Sphingomonadales</taxon>
        <taxon>Sphingomonadaceae</taxon>
        <taxon>Rhizorhabdus</taxon>
    </lineage>
</organism>
<dbReference type="GO" id="GO:0006749">
    <property type="term" value="P:glutathione metabolic process"/>
    <property type="evidence" value="ECO:0007669"/>
    <property type="project" value="TreeGrafter"/>
</dbReference>
<proteinExistence type="predicted"/>
<evidence type="ECO:0000259" key="2">
    <source>
        <dbReference type="Pfam" id="PF05378"/>
    </source>
</evidence>
<evidence type="ECO:0000259" key="1">
    <source>
        <dbReference type="Pfam" id="PF01968"/>
    </source>
</evidence>
<dbReference type="InterPro" id="IPR049517">
    <property type="entry name" value="ACX-like_C"/>
</dbReference>
<dbReference type="InterPro" id="IPR002821">
    <property type="entry name" value="Hydantoinase_A"/>
</dbReference>
<dbReference type="AlphaFoldDB" id="A0A975D1K0"/>
<dbReference type="GO" id="GO:0005829">
    <property type="term" value="C:cytosol"/>
    <property type="evidence" value="ECO:0007669"/>
    <property type="project" value="TreeGrafter"/>
</dbReference>
<dbReference type="EMBL" id="CP059319">
    <property type="protein sequence ID" value="QTH21247.1"/>
    <property type="molecule type" value="Genomic_DNA"/>
</dbReference>
<dbReference type="Pfam" id="PF01968">
    <property type="entry name" value="Hydantoinase_A"/>
    <property type="match status" value="1"/>
</dbReference>
<dbReference type="PANTHER" id="PTHR11365:SF23">
    <property type="entry name" value="HYPOTHETICAL 5-OXOPROLINASE (EUROFUNG)-RELATED"/>
    <property type="match status" value="1"/>
</dbReference>
<reference evidence="4" key="2">
    <citation type="submission" date="2021-04" db="EMBL/GenBank/DDBJ databases">
        <title>Isolation and genomic analysis of the ibuprofen-degrading bacterium Sphingomonas strain MPO218.</title>
        <authorList>
            <person name="Aulestia M."/>
            <person name="Flores A."/>
            <person name="Mangas E.L."/>
            <person name="Perez-Pulido A.J."/>
            <person name="Santero E."/>
            <person name="Camacho E.M."/>
        </authorList>
    </citation>
    <scope>NUCLEOTIDE SEQUENCE</scope>
    <source>
        <strain evidence="4">MPO218</strain>
    </source>
</reference>
<accession>A0A975D1K0</accession>
<reference evidence="4" key="1">
    <citation type="submission" date="2020-07" db="EMBL/GenBank/DDBJ databases">
        <authorList>
            <person name="Camacho E."/>
        </authorList>
    </citation>
    <scope>NUCLEOTIDE SEQUENCE</scope>
    <source>
        <strain evidence="4">MPO218</strain>
    </source>
</reference>
<dbReference type="GO" id="GO:0017168">
    <property type="term" value="F:5-oxoprolinase (ATP-hydrolyzing) activity"/>
    <property type="evidence" value="ECO:0007669"/>
    <property type="project" value="TreeGrafter"/>
</dbReference>
<dbReference type="Pfam" id="PF19278">
    <property type="entry name" value="Hydant_A_C"/>
    <property type="match status" value="1"/>
</dbReference>
<dbReference type="Proteomes" id="UP000664914">
    <property type="component" value="Chromosome"/>
</dbReference>
<evidence type="ECO:0000313" key="4">
    <source>
        <dbReference type="EMBL" id="QTH21247.1"/>
    </source>
</evidence>
<feature type="domain" description="Acetophenone carboxylase-like C-terminal" evidence="3">
    <location>
        <begin position="519"/>
        <end position="694"/>
    </location>
</feature>
<dbReference type="PANTHER" id="PTHR11365">
    <property type="entry name" value="5-OXOPROLINASE RELATED"/>
    <property type="match status" value="1"/>
</dbReference>
<evidence type="ECO:0000313" key="5">
    <source>
        <dbReference type="Proteomes" id="UP000664914"/>
    </source>
</evidence>
<feature type="domain" description="Hydantoinase/oxoprolinase N-terminal" evidence="2">
    <location>
        <begin position="7"/>
        <end position="195"/>
    </location>
</feature>
<protein>
    <submittedName>
        <fullName evidence="4">Hydantoinase/oxoprolinase family protein</fullName>
    </submittedName>
</protein>
<gene>
    <name evidence="4" type="ORF">HRJ34_23490</name>
</gene>
<dbReference type="InterPro" id="IPR045079">
    <property type="entry name" value="Oxoprolinase-like"/>
</dbReference>
<dbReference type="Pfam" id="PF05378">
    <property type="entry name" value="Hydant_A_N"/>
    <property type="match status" value="1"/>
</dbReference>
<sequence length="701" mass="75408">MKRKYIVATDVGGTCTDTVVFARNEPIRLGKALSTPPDFATGVLDSIGTAARAMGMERDDLLRQTALFVHGSTVVDNTIFTRDGARTGLIATAGFEDSLLVTRGAYGRWGGLTEDRIKHPVKTERAPALVGGEAIVGVKERVDYKGAMLCEADEAEIEAAVRKLVDDGKVEAIAVSFLWSFYNMRNEQKVKEVVGRVAPDVYCTLSSEIAPTPGEYERTSTTVINAYAGKIARSYLADLERLLAGAGYVGPVMVMQGYGGLIPAHESADRSIGMLECGPAAGVIGSRALGELLDQPNVIATDMGGTTFKVSVIQDGAIEYAREPMVDRFHYSQPKIEVVSLGAGGGSIISIEDGGTPQVGPRSAGSRPGPVCYGFGGEEPTLTDVFLMIGYMDPKSFLAGSMELDEARSRAVFEDRIARPLGLDVERAAIGIYRIAAAQVTDLIRQITVERGLDPRDFVLHAFGGSCGMLAGMFAAELGVKRMVVPYTASVNCAFGLISADIAHEYSRTVALPLPQPASAVNEVLAPMIEKARAQLMEEGFEGARVRFDCAIDLRYSRQVHELTTPLRGDFPVDDAALATLVGDFEDLYERKYGKGSAYREAGIEITQIRVGARGLMERPEIIVEAEEGSDPATAQAGRRRIFVDARDAMVECAVYDFEKLRPGNVVQGPAVIHSPITTIVLQDRQSGTIDGYRNIIIDLA</sequence>
<feature type="domain" description="Hydantoinase A/oxoprolinase" evidence="1">
    <location>
        <begin position="218"/>
        <end position="505"/>
    </location>
</feature>
<name>A0A975D1K0_9SPHN</name>